<dbReference type="Proteomes" id="UP000241421">
    <property type="component" value="Unassembled WGS sequence"/>
</dbReference>
<comment type="caution">
    <text evidence="3">The sequence shown here is derived from an EMBL/GenBank/DDBJ whole genome shotgun (WGS) entry which is preliminary data.</text>
</comment>
<keyword evidence="4" id="KW-1185">Reference proteome</keyword>
<sequence>MHKYVHKYGGHRQLALVLAGCLGWPLLPAPAVAAPTAQPSRAAKASEADVDLVRHRLAESFVESGDGASEIAVDTLLETLDKDGHWPDPRATPGWAATSISCVSGSWRPPRRPAATRPGRASCKPLPCAPSIIGSTGRTRPRFPDSI</sequence>
<keyword evidence="2" id="KW-0732">Signal</keyword>
<reference evidence="3 4" key="1">
    <citation type="submission" date="2018-04" db="EMBL/GenBank/DDBJ databases">
        <title>Massilia violaceinigra sp. nov., a novel purple-pigmented bacterium isolated from Tianshan glacier, Xinjiang, China.</title>
        <authorList>
            <person name="Wang H."/>
        </authorList>
    </citation>
    <scope>NUCLEOTIDE SEQUENCE [LARGE SCALE GENOMIC DNA]</scope>
    <source>
        <strain evidence="3 4">B448-2</strain>
    </source>
</reference>
<evidence type="ECO:0000313" key="3">
    <source>
        <dbReference type="EMBL" id="PWF43610.1"/>
    </source>
</evidence>
<evidence type="ECO:0000256" key="1">
    <source>
        <dbReference type="SAM" id="MobiDB-lite"/>
    </source>
</evidence>
<dbReference type="AlphaFoldDB" id="A0A2U2HFW5"/>
<protein>
    <submittedName>
        <fullName evidence="3">Uncharacterized protein</fullName>
    </submittedName>
</protein>
<gene>
    <name evidence="3" type="ORF">C7C56_020970</name>
</gene>
<evidence type="ECO:0000256" key="2">
    <source>
        <dbReference type="SAM" id="SignalP"/>
    </source>
</evidence>
<proteinExistence type="predicted"/>
<dbReference type="EMBL" id="PXWF02000279">
    <property type="protein sequence ID" value="PWF43610.1"/>
    <property type="molecule type" value="Genomic_DNA"/>
</dbReference>
<feature type="signal peptide" evidence="2">
    <location>
        <begin position="1"/>
        <end position="33"/>
    </location>
</feature>
<accession>A0A2U2HFW5</accession>
<feature type="region of interest" description="Disordered" evidence="1">
    <location>
        <begin position="106"/>
        <end position="147"/>
    </location>
</feature>
<name>A0A2U2HFW5_9BURK</name>
<evidence type="ECO:0000313" key="4">
    <source>
        <dbReference type="Proteomes" id="UP000241421"/>
    </source>
</evidence>
<organism evidence="3 4">
    <name type="scientific">Massilia glaciei</name>
    <dbReference type="NCBI Taxonomy" id="1524097"/>
    <lineage>
        <taxon>Bacteria</taxon>
        <taxon>Pseudomonadati</taxon>
        <taxon>Pseudomonadota</taxon>
        <taxon>Betaproteobacteria</taxon>
        <taxon>Burkholderiales</taxon>
        <taxon>Oxalobacteraceae</taxon>
        <taxon>Telluria group</taxon>
        <taxon>Massilia</taxon>
    </lineage>
</organism>
<feature type="chain" id="PRO_5015755889" evidence="2">
    <location>
        <begin position="34"/>
        <end position="147"/>
    </location>
</feature>